<name>A0A480AP55_9BURK</name>
<keyword evidence="1" id="KW-0812">Transmembrane</keyword>
<dbReference type="AlphaFoldDB" id="A0A480AP55"/>
<dbReference type="Proteomes" id="UP000301751">
    <property type="component" value="Unassembled WGS sequence"/>
</dbReference>
<gene>
    <name evidence="2" type="ORF">AQPW35_09330</name>
</gene>
<proteinExistence type="predicted"/>
<dbReference type="OrthoDB" id="9155807at2"/>
<keyword evidence="1" id="KW-1133">Transmembrane helix</keyword>
<evidence type="ECO:0000256" key="1">
    <source>
        <dbReference type="SAM" id="Phobius"/>
    </source>
</evidence>
<sequence length="61" mass="6484">MKPSTVEALVWVLVYGGLMLLCLGLFVQRADGPLGWLLVITGVALAAAGLVLIYLRSRMGP</sequence>
<feature type="transmembrane region" description="Helical" evidence="1">
    <location>
        <begin position="34"/>
        <end position="55"/>
    </location>
</feature>
<keyword evidence="1" id="KW-0472">Membrane</keyword>
<evidence type="ECO:0000313" key="3">
    <source>
        <dbReference type="Proteomes" id="UP000301751"/>
    </source>
</evidence>
<organism evidence="2 3">
    <name type="scientific">Pseudaquabacterium pictum</name>
    <dbReference type="NCBI Taxonomy" id="2315236"/>
    <lineage>
        <taxon>Bacteria</taxon>
        <taxon>Pseudomonadati</taxon>
        <taxon>Pseudomonadota</taxon>
        <taxon>Betaproteobacteria</taxon>
        <taxon>Burkholderiales</taxon>
        <taxon>Sphaerotilaceae</taxon>
        <taxon>Pseudaquabacterium</taxon>
    </lineage>
</organism>
<reference evidence="3" key="1">
    <citation type="submission" date="2019-03" db="EMBL/GenBank/DDBJ databases">
        <title>Aquabacterium pictum sp.nov., the first bacteriochlorophyll a-containing freshwater bacterium in the genus Aquabacterium of the class Betaproteobacteria.</title>
        <authorList>
            <person name="Hirose S."/>
            <person name="Tank M."/>
            <person name="Hara E."/>
            <person name="Tamaki H."/>
            <person name="Takaichi S."/>
            <person name="Haruta S."/>
            <person name="Hanada S."/>
        </authorList>
    </citation>
    <scope>NUCLEOTIDE SEQUENCE [LARGE SCALE GENOMIC DNA]</scope>
    <source>
        <strain evidence="3">W35</strain>
    </source>
</reference>
<dbReference type="EMBL" id="BJCL01000002">
    <property type="protein sequence ID" value="GCL61852.1"/>
    <property type="molecule type" value="Genomic_DNA"/>
</dbReference>
<dbReference type="RefSeq" id="WP_137731618.1">
    <property type="nucleotide sequence ID" value="NZ_BJCL01000002.1"/>
</dbReference>
<feature type="transmembrane region" description="Helical" evidence="1">
    <location>
        <begin position="9"/>
        <end position="28"/>
    </location>
</feature>
<comment type="caution">
    <text evidence="2">The sequence shown here is derived from an EMBL/GenBank/DDBJ whole genome shotgun (WGS) entry which is preliminary data.</text>
</comment>
<keyword evidence="3" id="KW-1185">Reference proteome</keyword>
<accession>A0A480AP55</accession>
<evidence type="ECO:0000313" key="2">
    <source>
        <dbReference type="EMBL" id="GCL61852.1"/>
    </source>
</evidence>
<protein>
    <submittedName>
        <fullName evidence="2">Uncharacterized protein</fullName>
    </submittedName>
</protein>